<dbReference type="InterPro" id="IPR035965">
    <property type="entry name" value="PAS-like_dom_sf"/>
</dbReference>
<evidence type="ECO:0000256" key="4">
    <source>
        <dbReference type="PROSITE-ProRule" id="PRU00169"/>
    </source>
</evidence>
<protein>
    <recommendedName>
        <fullName evidence="2">histidine kinase</fullName>
        <ecNumber evidence="2">2.7.13.3</ecNumber>
    </recommendedName>
</protein>
<dbReference type="SUPFAM" id="SSF47384">
    <property type="entry name" value="Homodimeric domain of signal transducing histidine kinase"/>
    <property type="match status" value="1"/>
</dbReference>
<dbReference type="EC" id="2.7.13.3" evidence="2"/>
<keyword evidence="7" id="KW-0418">Kinase</keyword>
<dbReference type="PROSITE" id="PS50110">
    <property type="entry name" value="RESPONSE_REGULATORY"/>
    <property type="match status" value="1"/>
</dbReference>
<dbReference type="InterPro" id="IPR004358">
    <property type="entry name" value="Sig_transdc_His_kin-like_C"/>
</dbReference>
<dbReference type="RefSeq" id="WP_015751377.1">
    <property type="nucleotide sequence ID" value="NC_013223.1"/>
</dbReference>
<dbReference type="AlphaFoldDB" id="C8X1C4"/>
<evidence type="ECO:0000313" key="8">
    <source>
        <dbReference type="Proteomes" id="UP000001052"/>
    </source>
</evidence>
<dbReference type="InterPro" id="IPR003661">
    <property type="entry name" value="HisK_dim/P_dom"/>
</dbReference>
<dbReference type="SMART" id="SM00388">
    <property type="entry name" value="HisKA"/>
    <property type="match status" value="1"/>
</dbReference>
<name>C8X1C4_DESRD</name>
<dbReference type="SUPFAM" id="SSF52172">
    <property type="entry name" value="CheY-like"/>
    <property type="match status" value="1"/>
</dbReference>
<dbReference type="InterPro" id="IPR011006">
    <property type="entry name" value="CheY-like_superfamily"/>
</dbReference>
<dbReference type="PANTHER" id="PTHR43065">
    <property type="entry name" value="SENSOR HISTIDINE KINASE"/>
    <property type="match status" value="1"/>
</dbReference>
<dbReference type="PANTHER" id="PTHR43065:SF42">
    <property type="entry name" value="TWO-COMPONENT SENSOR PPRA"/>
    <property type="match status" value="1"/>
</dbReference>
<feature type="domain" description="Response regulatory" evidence="6">
    <location>
        <begin position="615"/>
        <end position="730"/>
    </location>
</feature>
<dbReference type="OrthoDB" id="9813024at2"/>
<keyword evidence="3 4" id="KW-0597">Phosphoprotein</keyword>
<dbReference type="eggNOG" id="COG4191">
    <property type="taxonomic scope" value="Bacteria"/>
</dbReference>
<feature type="modified residue" description="4-aspartylphosphate" evidence="4">
    <location>
        <position position="665"/>
    </location>
</feature>
<dbReference type="InterPro" id="IPR000014">
    <property type="entry name" value="PAS"/>
</dbReference>
<dbReference type="Pfam" id="PF13426">
    <property type="entry name" value="PAS_9"/>
    <property type="match status" value="1"/>
</dbReference>
<dbReference type="CDD" id="cd00082">
    <property type="entry name" value="HisKA"/>
    <property type="match status" value="1"/>
</dbReference>
<dbReference type="Gene3D" id="3.30.565.10">
    <property type="entry name" value="Histidine kinase-like ATPase, C-terminal domain"/>
    <property type="match status" value="1"/>
</dbReference>
<dbReference type="Pfam" id="PF00512">
    <property type="entry name" value="HisKA"/>
    <property type="match status" value="1"/>
</dbReference>
<dbReference type="HOGENOM" id="CLU_000445_114_51_7"/>
<evidence type="ECO:0000256" key="3">
    <source>
        <dbReference type="ARBA" id="ARBA00022553"/>
    </source>
</evidence>
<reference evidence="8" key="1">
    <citation type="submission" date="2009-09" db="EMBL/GenBank/DDBJ databases">
        <title>The complete chromosome of Desulfohalobium retbaense DSM 5692.</title>
        <authorList>
            <consortium name="US DOE Joint Genome Institute (JGI-PGF)"/>
            <person name="Lucas S."/>
            <person name="Copeland A."/>
            <person name="Lapidus A."/>
            <person name="Glavina del Rio T."/>
            <person name="Dalin E."/>
            <person name="Tice H."/>
            <person name="Bruce D."/>
            <person name="Goodwin L."/>
            <person name="Pitluck S."/>
            <person name="Kyrpides N."/>
            <person name="Mavromatis K."/>
            <person name="Ivanova N."/>
            <person name="Mikhailova N."/>
            <person name="Munk A.C."/>
            <person name="Brettin T."/>
            <person name="Detter J.C."/>
            <person name="Han C."/>
            <person name="Tapia R."/>
            <person name="Larimer F."/>
            <person name="Land M."/>
            <person name="Hauser L."/>
            <person name="Markowitz V."/>
            <person name="Cheng J.-F."/>
            <person name="Hugenholtz P."/>
            <person name="Woyke T."/>
            <person name="Wu D."/>
            <person name="Spring S."/>
            <person name="Klenk H.-P."/>
            <person name="Eisen J.A."/>
        </authorList>
    </citation>
    <scope>NUCLEOTIDE SEQUENCE [LARGE SCALE GENOMIC DNA]</scope>
    <source>
        <strain evidence="8">DSM 5692</strain>
    </source>
</reference>
<dbReference type="EMBL" id="CP001734">
    <property type="protein sequence ID" value="ACV68221.1"/>
    <property type="molecule type" value="Genomic_DNA"/>
</dbReference>
<dbReference type="Gene3D" id="3.40.50.2300">
    <property type="match status" value="1"/>
</dbReference>
<dbReference type="GO" id="GO:0000155">
    <property type="term" value="F:phosphorelay sensor kinase activity"/>
    <property type="evidence" value="ECO:0007669"/>
    <property type="project" value="InterPro"/>
</dbReference>
<dbReference type="Pfam" id="PF00072">
    <property type="entry name" value="Response_reg"/>
    <property type="match status" value="1"/>
</dbReference>
<gene>
    <name evidence="7" type="ordered locus">Dret_0930</name>
</gene>
<dbReference type="Gene3D" id="1.10.287.130">
    <property type="match status" value="1"/>
</dbReference>
<dbReference type="Pfam" id="PF02518">
    <property type="entry name" value="HATPase_c"/>
    <property type="match status" value="1"/>
</dbReference>
<proteinExistence type="predicted"/>
<dbReference type="PROSITE" id="PS50109">
    <property type="entry name" value="HIS_KIN"/>
    <property type="match status" value="1"/>
</dbReference>
<evidence type="ECO:0000256" key="2">
    <source>
        <dbReference type="ARBA" id="ARBA00012438"/>
    </source>
</evidence>
<dbReference type="PRINTS" id="PR00344">
    <property type="entry name" value="BCTRLSENSOR"/>
</dbReference>
<dbReference type="STRING" id="485915.Dret_0930"/>
<feature type="domain" description="Histidine kinase" evidence="5">
    <location>
        <begin position="369"/>
        <end position="592"/>
    </location>
</feature>
<dbReference type="InterPro" id="IPR001789">
    <property type="entry name" value="Sig_transdc_resp-reg_receiver"/>
</dbReference>
<evidence type="ECO:0000256" key="1">
    <source>
        <dbReference type="ARBA" id="ARBA00000085"/>
    </source>
</evidence>
<dbReference type="SMART" id="SM00448">
    <property type="entry name" value="REC"/>
    <property type="match status" value="1"/>
</dbReference>
<dbReference type="Proteomes" id="UP000001052">
    <property type="component" value="Chromosome"/>
</dbReference>
<dbReference type="Pfam" id="PF14417">
    <property type="entry name" value="MEDS"/>
    <property type="match status" value="1"/>
</dbReference>
<dbReference type="InterPro" id="IPR036890">
    <property type="entry name" value="HATPase_C_sf"/>
</dbReference>
<dbReference type="NCBIfam" id="TIGR00229">
    <property type="entry name" value="sensory_box"/>
    <property type="match status" value="1"/>
</dbReference>
<dbReference type="Gene3D" id="3.30.450.20">
    <property type="entry name" value="PAS domain"/>
    <property type="match status" value="1"/>
</dbReference>
<comment type="catalytic activity">
    <reaction evidence="1">
        <text>ATP + protein L-histidine = ADP + protein N-phospho-L-histidine.</text>
        <dbReference type="EC" id="2.7.13.3"/>
    </reaction>
</comment>
<dbReference type="InterPro" id="IPR025847">
    <property type="entry name" value="MEDS_domain"/>
</dbReference>
<organism evidence="7 8">
    <name type="scientific">Desulfohalobium retbaense (strain ATCC 49708 / DSM 5692 / JCM 16813 / HR100)</name>
    <dbReference type="NCBI Taxonomy" id="485915"/>
    <lineage>
        <taxon>Bacteria</taxon>
        <taxon>Pseudomonadati</taxon>
        <taxon>Thermodesulfobacteriota</taxon>
        <taxon>Desulfovibrionia</taxon>
        <taxon>Desulfovibrionales</taxon>
        <taxon>Desulfohalobiaceae</taxon>
        <taxon>Desulfohalobium</taxon>
    </lineage>
</organism>
<dbReference type="KEGG" id="drt:Dret_0930"/>
<dbReference type="SUPFAM" id="SSF55785">
    <property type="entry name" value="PYP-like sensor domain (PAS domain)"/>
    <property type="match status" value="1"/>
</dbReference>
<keyword evidence="8" id="KW-1185">Reference proteome</keyword>
<dbReference type="eggNOG" id="COG0784">
    <property type="taxonomic scope" value="Bacteria"/>
</dbReference>
<sequence length="736" mass="84664">MQTSWLEKMQTYATPHNHLCLIYDSLNAYREVASEFIANGLNNNEKCIIVIDRYNTKMLERDLAKKNIDLIQYMDTGQISVLNVEDHYCEDDSFDPEKTIQNWITEIEKASQEGYRALRALGEATFSLKSQDGQGALIKYENLLNKHIFSHYPFVSLCVYEKDKFSAKTIRDAIRVHPILIHNTNFFEQNIYYVPPETFEKKDTDFSEVERMLHNTSKNNSNIQKLRDSEKKYRTLFENSIDAKLIVKNFSIDDCNLTTIKMFGFNDKCEIIGRSIYDLFPNEQRENIFSQKILDNSFIFATSQPVEKENFLCKRKDGKIFESSMWIKTLYEFSKNYLVSIRDVSKQRELEKQLHNAQRLESIGRLAGGVAHDFNNLLSPILGYSELLMRGKISQDRFYECIGHIYESGKRGRELTRQLLAFGRKQNLALHGLDINQIIYDLLKLLRKTTRENIQIETTLNACSAGFLGDIGQIEQVIMNLTINAQDAMPNGGKLSIATDHIYADENFVENLPKMAPGHYVRLVISDTGHGMDDHTQEHIFDPFFSTKGKEKGSGLGLATVYGIIKQHGGFIFVESSPHKGTSFSIYFPEKDIEQEEESNMCTTTQLVKSFNNETILLVEDDQLLRELAVEMLEELGYKVFKAQNADEAITIFDELNSIDLLFTDIVLPDRNGRQVYDALIQKQKNIKVLYMSGYTQDVIDSHGILEKGVHFLQKPFSISELSVHVYNVIHSDKFN</sequence>
<reference evidence="7 8" key="2">
    <citation type="journal article" date="2010" name="Stand. Genomic Sci.">
        <title>Complete genome sequence of Desulfohalobium retbaense type strain (HR(100)).</title>
        <authorList>
            <person name="Spring S."/>
            <person name="Nolan M."/>
            <person name="Lapidus A."/>
            <person name="Glavina Del Rio T."/>
            <person name="Copeland A."/>
            <person name="Tice H."/>
            <person name="Cheng J.F."/>
            <person name="Lucas S."/>
            <person name="Land M."/>
            <person name="Chen F."/>
            <person name="Bruce D."/>
            <person name="Goodwin L."/>
            <person name="Pitluck S."/>
            <person name="Ivanova N."/>
            <person name="Mavromatis K."/>
            <person name="Mikhailova N."/>
            <person name="Pati A."/>
            <person name="Chen A."/>
            <person name="Palaniappan K."/>
            <person name="Hauser L."/>
            <person name="Chang Y.J."/>
            <person name="Jeffries C.D."/>
            <person name="Munk C."/>
            <person name="Kiss H."/>
            <person name="Chain P."/>
            <person name="Han C."/>
            <person name="Brettin T."/>
            <person name="Detter J.C."/>
            <person name="Schuler E."/>
            <person name="Goker M."/>
            <person name="Rohde M."/>
            <person name="Bristow J."/>
            <person name="Eisen J.A."/>
            <person name="Markowitz V."/>
            <person name="Hugenholtz P."/>
            <person name="Kyrpides N.C."/>
            <person name="Klenk H.P."/>
        </authorList>
    </citation>
    <scope>NUCLEOTIDE SEQUENCE [LARGE SCALE GENOMIC DNA]</scope>
    <source>
        <strain evidence="7 8">DSM 5692</strain>
    </source>
</reference>
<dbReference type="InterPro" id="IPR003594">
    <property type="entry name" value="HATPase_dom"/>
</dbReference>
<dbReference type="SMART" id="SM00387">
    <property type="entry name" value="HATPase_c"/>
    <property type="match status" value="1"/>
</dbReference>
<evidence type="ECO:0000259" key="6">
    <source>
        <dbReference type="PROSITE" id="PS50110"/>
    </source>
</evidence>
<dbReference type="SUPFAM" id="SSF55874">
    <property type="entry name" value="ATPase domain of HSP90 chaperone/DNA topoisomerase II/histidine kinase"/>
    <property type="match status" value="1"/>
</dbReference>
<evidence type="ECO:0000259" key="5">
    <source>
        <dbReference type="PROSITE" id="PS50109"/>
    </source>
</evidence>
<evidence type="ECO:0000313" key="7">
    <source>
        <dbReference type="EMBL" id="ACV68221.1"/>
    </source>
</evidence>
<dbReference type="InterPro" id="IPR005467">
    <property type="entry name" value="His_kinase_dom"/>
</dbReference>
<accession>C8X1C4</accession>
<dbReference type="InterPro" id="IPR036097">
    <property type="entry name" value="HisK_dim/P_sf"/>
</dbReference>
<keyword evidence="7" id="KW-0808">Transferase</keyword>